<dbReference type="Pfam" id="PF23148">
    <property type="entry name" value="Gp77"/>
    <property type="match status" value="1"/>
</dbReference>
<protein>
    <submittedName>
        <fullName evidence="1">Uncharacterized protein</fullName>
    </submittedName>
</protein>
<evidence type="ECO:0000313" key="2">
    <source>
        <dbReference type="EMBL" id="CAI3957938.1"/>
    </source>
</evidence>
<evidence type="ECO:0000313" key="3">
    <source>
        <dbReference type="Proteomes" id="UP001154255"/>
    </source>
</evidence>
<organism evidence="1 3">
    <name type="scientific">Commensalibacter communis</name>
    <dbReference type="NCBI Taxonomy" id="2972786"/>
    <lineage>
        <taxon>Bacteria</taxon>
        <taxon>Pseudomonadati</taxon>
        <taxon>Pseudomonadota</taxon>
        <taxon>Alphaproteobacteria</taxon>
        <taxon>Acetobacterales</taxon>
        <taxon>Acetobacteraceae</taxon>
    </lineage>
</organism>
<dbReference type="EMBL" id="CAMXCM010000009">
    <property type="protein sequence ID" value="CAI3956842.1"/>
    <property type="molecule type" value="Genomic_DNA"/>
</dbReference>
<dbReference type="Proteomes" id="UP001154255">
    <property type="component" value="Unassembled WGS sequence"/>
</dbReference>
<comment type="caution">
    <text evidence="1">The sequence shown here is derived from an EMBL/GenBank/DDBJ whole genome shotgun (WGS) entry which is preliminary data.</text>
</comment>
<keyword evidence="4" id="KW-1185">Reference proteome</keyword>
<dbReference type="AlphaFoldDB" id="A0A9W4TQV9"/>
<name>A0A9W4TQV9_9PROT</name>
<accession>A0A9W4TQV9</accession>
<sequence length="165" mass="18672">MELLSSFSANPLRIYTVPKRIKNKKGISTFPAKHIVSHLDYSIDFSSQLNNGEVIINGKIICNRIELKINSSFFRQQSLTAFLSGGRESLSFYLTFIINTNQGNEFIQEMILPTYGFIADTNNNTNYKMIVFDTTSQIPNFAPSSNALAVNGYYFINNKNSYILV</sequence>
<evidence type="ECO:0000313" key="1">
    <source>
        <dbReference type="EMBL" id="CAI3956842.1"/>
    </source>
</evidence>
<dbReference type="InterPro" id="IPR056928">
    <property type="entry name" value="Gp77-like"/>
</dbReference>
<dbReference type="Proteomes" id="UP001154259">
    <property type="component" value="Unassembled WGS sequence"/>
</dbReference>
<reference evidence="1" key="1">
    <citation type="submission" date="2022-10" db="EMBL/GenBank/DDBJ databases">
        <authorList>
            <person name="Botero Cardona J."/>
        </authorList>
    </citation>
    <scope>NUCLEOTIDE SEQUENCE</scope>
    <source>
        <strain evidence="1">LMG 31819</strain>
        <strain evidence="2">R-53529</strain>
    </source>
</reference>
<dbReference type="EMBL" id="CAMXCS010000009">
    <property type="protein sequence ID" value="CAI3957938.1"/>
    <property type="molecule type" value="Genomic_DNA"/>
</dbReference>
<evidence type="ECO:0000313" key="4">
    <source>
        <dbReference type="Proteomes" id="UP001154259"/>
    </source>
</evidence>
<proteinExistence type="predicted"/>
<gene>
    <name evidence="2" type="ORF">R53529_LOCUS2113</name>
    <name evidence="1" type="ORF">R53530_LOCUS2173</name>
</gene>
<dbReference type="RefSeq" id="WP_271790531.1">
    <property type="nucleotide sequence ID" value="NZ_CAMXCM010000009.1"/>
</dbReference>